<proteinExistence type="predicted"/>
<dbReference type="Proteomes" id="UP000244929">
    <property type="component" value="Chromosome"/>
</dbReference>
<accession>A0A2S1QVZ4</accession>
<dbReference type="AlphaFoldDB" id="A0A2S1QVZ4"/>
<gene>
    <name evidence="1" type="ORF">HYN59_05220</name>
</gene>
<organism evidence="1 2">
    <name type="scientific">Flavobacterium album</name>
    <dbReference type="NCBI Taxonomy" id="2175091"/>
    <lineage>
        <taxon>Bacteria</taxon>
        <taxon>Pseudomonadati</taxon>
        <taxon>Bacteroidota</taxon>
        <taxon>Flavobacteriia</taxon>
        <taxon>Flavobacteriales</taxon>
        <taxon>Flavobacteriaceae</taxon>
        <taxon>Flavobacterium</taxon>
    </lineage>
</organism>
<protein>
    <recommendedName>
        <fullName evidence="3">DUF2116 family Zn-ribbon domain-containing protein</fullName>
    </recommendedName>
</protein>
<name>A0A2S1QVZ4_9FLAO</name>
<dbReference type="OrthoDB" id="5187906at2"/>
<dbReference type="EMBL" id="CP029186">
    <property type="protein sequence ID" value="AWH84554.1"/>
    <property type="molecule type" value="Genomic_DNA"/>
</dbReference>
<dbReference type="RefSeq" id="WP_108777260.1">
    <property type="nucleotide sequence ID" value="NZ_CP029186.1"/>
</dbReference>
<sequence length="117" mass="13718">MTRTCPECGDAIVGREDKKFCSDGCRNAWNNKINKDSNNFMRNINNKLRKNYRILAELNVEGKTKTTRSKMMAMGFDFTYFTSLLNTKTGNTYFFVYEQGYMPLENDYFILVRKDIS</sequence>
<evidence type="ECO:0000313" key="1">
    <source>
        <dbReference type="EMBL" id="AWH84554.1"/>
    </source>
</evidence>
<dbReference type="KEGG" id="falb:HYN59_05220"/>
<keyword evidence="2" id="KW-1185">Reference proteome</keyword>
<reference evidence="1 2" key="1">
    <citation type="submission" date="2018-04" db="EMBL/GenBank/DDBJ databases">
        <title>Genome sequencing of Flavobacterium sp. HYN0059.</title>
        <authorList>
            <person name="Yi H."/>
            <person name="Baek C."/>
        </authorList>
    </citation>
    <scope>NUCLEOTIDE SEQUENCE [LARGE SCALE GENOMIC DNA]</scope>
    <source>
        <strain evidence="1 2">HYN0059</strain>
    </source>
</reference>
<evidence type="ECO:0008006" key="3">
    <source>
        <dbReference type="Google" id="ProtNLM"/>
    </source>
</evidence>
<evidence type="ECO:0000313" key="2">
    <source>
        <dbReference type="Proteomes" id="UP000244929"/>
    </source>
</evidence>